<accession>A0ABU3T2C5</accession>
<proteinExistence type="predicted"/>
<evidence type="ECO:0000256" key="1">
    <source>
        <dbReference type="SAM" id="SignalP"/>
    </source>
</evidence>
<organism evidence="2 3">
    <name type="scientific">Paraglaciecola aquimarina</name>
    <dbReference type="NCBI Taxonomy" id="1235557"/>
    <lineage>
        <taxon>Bacteria</taxon>
        <taxon>Pseudomonadati</taxon>
        <taxon>Pseudomonadota</taxon>
        <taxon>Gammaproteobacteria</taxon>
        <taxon>Alteromonadales</taxon>
        <taxon>Alteromonadaceae</taxon>
        <taxon>Paraglaciecola</taxon>
    </lineage>
</organism>
<keyword evidence="3" id="KW-1185">Reference proteome</keyword>
<evidence type="ECO:0000313" key="2">
    <source>
        <dbReference type="EMBL" id="MDU0356416.1"/>
    </source>
</evidence>
<dbReference type="EMBL" id="JAWDIO010000002">
    <property type="protein sequence ID" value="MDU0356416.1"/>
    <property type="molecule type" value="Genomic_DNA"/>
</dbReference>
<feature type="signal peptide" evidence="1">
    <location>
        <begin position="1"/>
        <end position="24"/>
    </location>
</feature>
<gene>
    <name evidence="2" type="ORF">RS130_23210</name>
</gene>
<keyword evidence="1" id="KW-0732">Signal</keyword>
<feature type="chain" id="PRO_5046550899" description="Outer membrane protein beta-barrel domain-containing protein" evidence="1">
    <location>
        <begin position="25"/>
        <end position="192"/>
    </location>
</feature>
<dbReference type="Proteomes" id="UP001247805">
    <property type="component" value="Unassembled WGS sequence"/>
</dbReference>
<comment type="caution">
    <text evidence="2">The sequence shown here is derived from an EMBL/GenBank/DDBJ whole genome shotgun (WGS) entry which is preliminary data.</text>
</comment>
<sequence length="192" mass="21685">MKRQFVAVLSTVLTLVTVSLPTHAVELGINGHQGTERETQGYEIYVTDNFSRRSPFYWRLGLSRYNDVFVEWNGSELEFPMNHAEAALSYRHPLFARSPTMRRLSFEFQAGAAVSLTENKFTWAELDEEKYFSESGDISAFVALSAHYKVSSNISASLGIKHFPDMSEFGSISSAFLGVKFNFNFGPTYYGN</sequence>
<name>A0ABU3T2C5_9ALTE</name>
<evidence type="ECO:0000313" key="3">
    <source>
        <dbReference type="Proteomes" id="UP001247805"/>
    </source>
</evidence>
<protein>
    <recommendedName>
        <fullName evidence="4">Outer membrane protein beta-barrel domain-containing protein</fullName>
    </recommendedName>
</protein>
<reference evidence="2 3" key="1">
    <citation type="submission" date="2023-10" db="EMBL/GenBank/DDBJ databases">
        <title>Glaciecola aquimarina strain GGW-M5 nov., isolated from a coastal seawater.</title>
        <authorList>
            <person name="Bayburt H."/>
            <person name="Kim J.M."/>
            <person name="Choi B.J."/>
            <person name="Jeon C.O."/>
        </authorList>
    </citation>
    <scope>NUCLEOTIDE SEQUENCE [LARGE SCALE GENOMIC DNA]</scope>
    <source>
        <strain evidence="2 3">KCTC 32108</strain>
    </source>
</reference>
<dbReference type="RefSeq" id="WP_316027900.1">
    <property type="nucleotide sequence ID" value="NZ_JAWDIO010000002.1"/>
</dbReference>
<evidence type="ECO:0008006" key="4">
    <source>
        <dbReference type="Google" id="ProtNLM"/>
    </source>
</evidence>